<evidence type="ECO:0000313" key="2">
    <source>
        <dbReference type="Proteomes" id="UP000297834"/>
    </source>
</evidence>
<proteinExistence type="predicted"/>
<dbReference type="RefSeq" id="WP_134243897.1">
    <property type="nucleotide sequence ID" value="NZ_SNTY01000015.1"/>
</dbReference>
<accession>A0A4Y7XDR1</accession>
<name>A0A4Y7XDR1_9GAMM</name>
<organism evidence="1 2">
    <name type="scientific">Alkanindiges illinoisensis</name>
    <dbReference type="NCBI Taxonomy" id="197183"/>
    <lineage>
        <taxon>Bacteria</taxon>
        <taxon>Pseudomonadati</taxon>
        <taxon>Pseudomonadota</taxon>
        <taxon>Gammaproteobacteria</taxon>
        <taxon>Moraxellales</taxon>
        <taxon>Moraxellaceae</taxon>
        <taxon>Alkanindiges</taxon>
    </lineage>
</organism>
<sequence length="87" mass="9548">MKVTHSNPVANGHSVEIGQASWDENAFSIRNRYKTANGGFSPRSSSEFPISDLVPLAKFAAQHDKLSISECMQIITALSESVLRQNK</sequence>
<dbReference type="AlphaFoldDB" id="A0A4Y7XDR1"/>
<keyword evidence="2" id="KW-1185">Reference proteome</keyword>
<dbReference type="OrthoDB" id="7107896at2"/>
<gene>
    <name evidence="1" type="ORF">E2B99_05165</name>
</gene>
<dbReference type="EMBL" id="SNTY01000015">
    <property type="protein sequence ID" value="TEU28637.1"/>
    <property type="molecule type" value="Genomic_DNA"/>
</dbReference>
<protein>
    <submittedName>
        <fullName evidence="1">Uncharacterized protein</fullName>
    </submittedName>
</protein>
<comment type="caution">
    <text evidence="1">The sequence shown here is derived from an EMBL/GenBank/DDBJ whole genome shotgun (WGS) entry which is preliminary data.</text>
</comment>
<reference evidence="1 2" key="1">
    <citation type="submission" date="2019-03" db="EMBL/GenBank/DDBJ databases">
        <title>Alkanindiges illinoisensis: a potential pathogenic isolated from ascites of a gastric cancer patient with abdominal metastasis.</title>
        <authorList>
            <person name="Hu X."/>
            <person name="Yang B."/>
            <person name="Yan X."/>
            <person name="Lin L."/>
            <person name="Zhao H."/>
            <person name="Zhou F."/>
            <person name="Su B."/>
            <person name="Chen J."/>
            <person name="Rui Y."/>
            <person name="Wang Q."/>
            <person name="Zheng L."/>
        </authorList>
    </citation>
    <scope>NUCLEOTIDE SEQUENCE [LARGE SCALE GENOMIC DNA]</scope>
    <source>
        <strain evidence="1 2">NFYY 23406</strain>
    </source>
</reference>
<evidence type="ECO:0000313" key="1">
    <source>
        <dbReference type="EMBL" id="TEU28637.1"/>
    </source>
</evidence>
<dbReference type="Proteomes" id="UP000297834">
    <property type="component" value="Unassembled WGS sequence"/>
</dbReference>